<proteinExistence type="inferred from homology"/>
<organism evidence="2 3">
    <name type="scientific">Mucor flavus</name>
    <dbReference type="NCBI Taxonomy" id="439312"/>
    <lineage>
        <taxon>Eukaryota</taxon>
        <taxon>Fungi</taxon>
        <taxon>Fungi incertae sedis</taxon>
        <taxon>Mucoromycota</taxon>
        <taxon>Mucoromycotina</taxon>
        <taxon>Mucoromycetes</taxon>
        <taxon>Mucorales</taxon>
        <taxon>Mucorineae</taxon>
        <taxon>Mucoraceae</taxon>
        <taxon>Mucor</taxon>
    </lineage>
</organism>
<dbReference type="EMBL" id="BAABUK010000007">
    <property type="protein sequence ID" value="GAA5810403.1"/>
    <property type="molecule type" value="Genomic_DNA"/>
</dbReference>
<comment type="caution">
    <text evidence="2">The sequence shown here is derived from an EMBL/GenBank/DDBJ whole genome shotgun (WGS) entry which is preliminary data.</text>
</comment>
<dbReference type="InterPro" id="IPR019734">
    <property type="entry name" value="TPR_rpt"/>
</dbReference>
<comment type="similarity">
    <text evidence="1">Belongs to the sel-1 family.</text>
</comment>
<evidence type="ECO:0000256" key="1">
    <source>
        <dbReference type="ARBA" id="ARBA00038101"/>
    </source>
</evidence>
<name>A0ABP9YU67_9FUNG</name>
<dbReference type="Proteomes" id="UP001473302">
    <property type="component" value="Unassembled WGS sequence"/>
</dbReference>
<evidence type="ECO:0000313" key="2">
    <source>
        <dbReference type="EMBL" id="GAA5810403.1"/>
    </source>
</evidence>
<accession>A0ABP9YU67</accession>
<dbReference type="InterPro" id="IPR050767">
    <property type="entry name" value="Sel1_AlgK"/>
</dbReference>
<reference evidence="2 3" key="1">
    <citation type="submission" date="2024-04" db="EMBL/GenBank/DDBJ databases">
        <title>genome sequences of Mucor flavus KT1a and Helicostylum pulchrum KT1b strains isolated from the surface of a dry-aged beef.</title>
        <authorList>
            <person name="Toyotome T."/>
            <person name="Hosono M."/>
            <person name="Torimaru M."/>
            <person name="Fukuda K."/>
            <person name="Mikami N."/>
        </authorList>
    </citation>
    <scope>NUCLEOTIDE SEQUENCE [LARGE SCALE GENOMIC DNA]</scope>
    <source>
        <strain evidence="2 3">KT1a</strain>
    </source>
</reference>
<evidence type="ECO:0008006" key="4">
    <source>
        <dbReference type="Google" id="ProtNLM"/>
    </source>
</evidence>
<dbReference type="PANTHER" id="PTHR11102:SF147">
    <property type="entry name" value="SEL1L ADAPTOR SUBUNIT OF ERAD E3 UBIQUITIN LIGASE"/>
    <property type="match status" value="1"/>
</dbReference>
<dbReference type="Pfam" id="PF08238">
    <property type="entry name" value="Sel1"/>
    <property type="match status" value="7"/>
</dbReference>
<dbReference type="SMART" id="SM00028">
    <property type="entry name" value="TPR"/>
    <property type="match status" value="3"/>
</dbReference>
<evidence type="ECO:0000313" key="3">
    <source>
        <dbReference type="Proteomes" id="UP001473302"/>
    </source>
</evidence>
<dbReference type="InterPro" id="IPR006597">
    <property type="entry name" value="Sel1-like"/>
</dbReference>
<dbReference type="SMART" id="SM00671">
    <property type="entry name" value="SEL1"/>
    <property type="match status" value="7"/>
</dbReference>
<dbReference type="InterPro" id="IPR011990">
    <property type="entry name" value="TPR-like_helical_dom_sf"/>
</dbReference>
<keyword evidence="3" id="KW-1185">Reference proteome</keyword>
<dbReference type="Gene3D" id="1.25.40.10">
    <property type="entry name" value="Tetratricopeptide repeat domain"/>
    <property type="match status" value="2"/>
</dbReference>
<protein>
    <recommendedName>
        <fullName evidence="4">HCP-like protein</fullName>
    </recommendedName>
</protein>
<sequence>MKITYNYSKTTRLNKTNNYDTCRTHPSDKSLFRGIEYMNNGDYKSAINYFEESAKYNNECAQLLCASIYYMGFAVERDPKRALYLFKKSALVWGNRIAQYYVGIMYRDGDGVKQNSESSIKWLTLSANHGWCEAQVNLGYMYQNGIDAKKDYSKALYFYKKALQVKKESADDLYLFGIKEFKINYDSKEMFLCRFSETVSKMSGCPSPLHTAKSYDQQFPTKKKFYEINFWYTICKEQQHHVLVRSLIGELYFYGHGKFKKNHAKAKVWFEKAAKNGSANGQLFLGSLYQDQENYTQALIWYTVARKNGSREALFKLAEYYYHIEQDYIKAKYYCELVLERMDEHAQAYNMMGDIYSSGNHEIKLNNEKAIHYYSKAIDHGCHKGATRITLLCQKTKLGIFKKKQYGTIH</sequence>
<dbReference type="PANTHER" id="PTHR11102">
    <property type="entry name" value="SEL-1-LIKE PROTEIN"/>
    <property type="match status" value="1"/>
</dbReference>
<dbReference type="SUPFAM" id="SSF81901">
    <property type="entry name" value="HCP-like"/>
    <property type="match status" value="2"/>
</dbReference>
<gene>
    <name evidence="2" type="ORF">MFLAVUS_003824</name>
</gene>